<accession>A0A8T0CHU7</accession>
<keyword evidence="2" id="KW-1185">Reference proteome</keyword>
<comment type="caution">
    <text evidence="1">The sequence shown here is derived from an EMBL/GenBank/DDBJ whole genome shotgun (WGS) entry which is preliminary data.</text>
</comment>
<proteinExistence type="predicted"/>
<evidence type="ECO:0000313" key="2">
    <source>
        <dbReference type="Proteomes" id="UP000806378"/>
    </source>
</evidence>
<reference evidence="1" key="1">
    <citation type="submission" date="2020-05" db="EMBL/GenBank/DDBJ databases">
        <title>WGS assembly of Corymbia citriodora subspecies variegata.</title>
        <authorList>
            <person name="Barry K."/>
            <person name="Hundley H."/>
            <person name="Shu S."/>
            <person name="Jenkins J."/>
            <person name="Grimwood J."/>
            <person name="Baten A."/>
        </authorList>
    </citation>
    <scope>NUCLEOTIDE SEQUENCE</scope>
    <source>
        <strain evidence="1">CV2-018</strain>
    </source>
</reference>
<dbReference type="Proteomes" id="UP000806378">
    <property type="component" value="Unassembled WGS sequence"/>
</dbReference>
<evidence type="ECO:0000313" key="1">
    <source>
        <dbReference type="EMBL" id="KAF7846804.1"/>
    </source>
</evidence>
<dbReference type="EMBL" id="MU091796">
    <property type="protein sequence ID" value="KAF7846804.1"/>
    <property type="molecule type" value="Genomic_DNA"/>
</dbReference>
<sequence length="73" mass="8204">MRSSFKASKPPSSAGNLLSSVQDFKFRQINFLRPPTEGCKWTNREHRSRISISKFGQLENVGLIGKSVQPPDN</sequence>
<organism evidence="1 2">
    <name type="scientific">Corymbia citriodora subsp. variegata</name>
    <dbReference type="NCBI Taxonomy" id="360336"/>
    <lineage>
        <taxon>Eukaryota</taxon>
        <taxon>Viridiplantae</taxon>
        <taxon>Streptophyta</taxon>
        <taxon>Embryophyta</taxon>
        <taxon>Tracheophyta</taxon>
        <taxon>Spermatophyta</taxon>
        <taxon>Magnoliopsida</taxon>
        <taxon>eudicotyledons</taxon>
        <taxon>Gunneridae</taxon>
        <taxon>Pentapetalae</taxon>
        <taxon>rosids</taxon>
        <taxon>malvids</taxon>
        <taxon>Myrtales</taxon>
        <taxon>Myrtaceae</taxon>
        <taxon>Myrtoideae</taxon>
        <taxon>Eucalypteae</taxon>
        <taxon>Corymbia</taxon>
    </lineage>
</organism>
<dbReference type="AlphaFoldDB" id="A0A8T0CHU7"/>
<protein>
    <submittedName>
        <fullName evidence="1">Uncharacterized protein</fullName>
    </submittedName>
</protein>
<name>A0A8T0CHU7_CORYI</name>
<gene>
    <name evidence="1" type="ORF">BT93_L3714</name>
</gene>
<dbReference type="Gramene" id="rna-gnl|WGS:JABURB|Cocit.L3714.1">
    <property type="protein sequence ID" value="cds-KAF7846804.1"/>
    <property type="gene ID" value="gene-BT93_L3714"/>
</dbReference>